<dbReference type="InterPro" id="IPR035901">
    <property type="entry name" value="GIY-YIG_endonuc_sf"/>
</dbReference>
<evidence type="ECO:0000256" key="1">
    <source>
        <dbReference type="ARBA" id="ARBA00007435"/>
    </source>
</evidence>
<reference evidence="3 4" key="1">
    <citation type="journal article" date="2016" name="Nat. Commun.">
        <title>Thousands of microbial genomes shed light on interconnected biogeochemical processes in an aquifer system.</title>
        <authorList>
            <person name="Anantharaman K."/>
            <person name="Brown C.T."/>
            <person name="Hug L.A."/>
            <person name="Sharon I."/>
            <person name="Castelle C.J."/>
            <person name="Probst A.J."/>
            <person name="Thomas B.C."/>
            <person name="Singh A."/>
            <person name="Wilkins M.J."/>
            <person name="Karaoz U."/>
            <person name="Brodie E.L."/>
            <person name="Williams K.H."/>
            <person name="Hubbard S.S."/>
            <person name="Banfield J.F."/>
        </authorList>
    </citation>
    <scope>NUCLEOTIDE SEQUENCE [LARGE SCALE GENOMIC DNA]</scope>
</reference>
<dbReference type="PANTHER" id="PTHR34477:SF1">
    <property type="entry name" value="UPF0213 PROTEIN YHBQ"/>
    <property type="match status" value="1"/>
</dbReference>
<gene>
    <name evidence="3" type="ORF">A3I29_02005</name>
</gene>
<dbReference type="SUPFAM" id="SSF82771">
    <property type="entry name" value="GIY-YIG endonuclease"/>
    <property type="match status" value="1"/>
</dbReference>
<feature type="domain" description="GIY-YIG" evidence="2">
    <location>
        <begin position="4"/>
        <end position="85"/>
    </location>
</feature>
<proteinExistence type="inferred from homology"/>
<evidence type="ECO:0000313" key="4">
    <source>
        <dbReference type="Proteomes" id="UP000178726"/>
    </source>
</evidence>
<comment type="similarity">
    <text evidence="1">Belongs to the UPF0213 family.</text>
</comment>
<dbReference type="AlphaFoldDB" id="A0A1F6NBA4"/>
<dbReference type="PANTHER" id="PTHR34477">
    <property type="entry name" value="UPF0213 PROTEIN YHBQ"/>
    <property type="match status" value="1"/>
</dbReference>
<protein>
    <recommendedName>
        <fullName evidence="2">GIY-YIG domain-containing protein</fullName>
    </recommendedName>
</protein>
<dbReference type="Gene3D" id="3.40.1440.10">
    <property type="entry name" value="GIY-YIG endonuclease"/>
    <property type="match status" value="1"/>
</dbReference>
<dbReference type="InterPro" id="IPR000305">
    <property type="entry name" value="GIY-YIG_endonuc"/>
</dbReference>
<dbReference type="SMART" id="SM00465">
    <property type="entry name" value="GIYc"/>
    <property type="match status" value="1"/>
</dbReference>
<dbReference type="Pfam" id="PF01541">
    <property type="entry name" value="GIY-YIG"/>
    <property type="match status" value="1"/>
</dbReference>
<dbReference type="Proteomes" id="UP000178726">
    <property type="component" value="Unassembled WGS sequence"/>
</dbReference>
<name>A0A1F6NBA4_9BACT</name>
<dbReference type="EMBL" id="MFQK01000012">
    <property type="protein sequence ID" value="OGH81003.1"/>
    <property type="molecule type" value="Genomic_DNA"/>
</dbReference>
<dbReference type="CDD" id="cd10449">
    <property type="entry name" value="GIY-YIG_SLX1_like"/>
    <property type="match status" value="1"/>
</dbReference>
<organism evidence="3 4">
    <name type="scientific">Candidatus Magasanikbacteria bacterium RIFCSPLOWO2_02_FULL_44_11</name>
    <dbReference type="NCBI Taxonomy" id="1798689"/>
    <lineage>
        <taxon>Bacteria</taxon>
        <taxon>Candidatus Magasanikiibacteriota</taxon>
    </lineage>
</organism>
<evidence type="ECO:0000313" key="3">
    <source>
        <dbReference type="EMBL" id="OGH81003.1"/>
    </source>
</evidence>
<dbReference type="PROSITE" id="PS50164">
    <property type="entry name" value="GIY_YIG"/>
    <property type="match status" value="1"/>
</dbReference>
<comment type="caution">
    <text evidence="3">The sequence shown here is derived from an EMBL/GenBank/DDBJ whole genome shotgun (WGS) entry which is preliminary data.</text>
</comment>
<sequence length="91" mass="10796">MTTRFYYTYVLRSLRDGKLYIGSTGDLKKRLREHQRGGNTSTARRLPFELAFYEAFSTQLDAQRRERYFKTSKGKTTLRQMLKEYLRGAAE</sequence>
<accession>A0A1F6NBA4</accession>
<evidence type="ECO:0000259" key="2">
    <source>
        <dbReference type="PROSITE" id="PS50164"/>
    </source>
</evidence>
<dbReference type="InterPro" id="IPR050190">
    <property type="entry name" value="UPF0213_domain"/>
</dbReference>